<keyword evidence="1" id="KW-1133">Transmembrane helix</keyword>
<keyword evidence="1" id="KW-0812">Transmembrane</keyword>
<evidence type="ECO:0000313" key="2">
    <source>
        <dbReference type="EMBL" id="SCV68718.1"/>
    </source>
</evidence>
<dbReference type="AlphaFoldDB" id="A0A238FC45"/>
<keyword evidence="1" id="KW-0472">Membrane</keyword>
<proteinExistence type="predicted"/>
<accession>A0A238FC45</accession>
<evidence type="ECO:0000256" key="1">
    <source>
        <dbReference type="SAM" id="Phobius"/>
    </source>
</evidence>
<dbReference type="OrthoDB" id="5230947at2759"/>
<dbReference type="EMBL" id="FMSP01000003">
    <property type="protein sequence ID" value="SCV68718.1"/>
    <property type="molecule type" value="Genomic_DNA"/>
</dbReference>
<keyword evidence="3" id="KW-1185">Reference proteome</keyword>
<feature type="transmembrane region" description="Helical" evidence="1">
    <location>
        <begin position="22"/>
        <end position="45"/>
    </location>
</feature>
<name>A0A238FC45_9BASI</name>
<organism evidence="2 3">
    <name type="scientific">Microbotryum intermedium</name>
    <dbReference type="NCBI Taxonomy" id="269621"/>
    <lineage>
        <taxon>Eukaryota</taxon>
        <taxon>Fungi</taxon>
        <taxon>Dikarya</taxon>
        <taxon>Basidiomycota</taxon>
        <taxon>Pucciniomycotina</taxon>
        <taxon>Microbotryomycetes</taxon>
        <taxon>Microbotryales</taxon>
        <taxon>Microbotryaceae</taxon>
        <taxon>Microbotryum</taxon>
    </lineage>
</organism>
<dbReference type="Proteomes" id="UP000198372">
    <property type="component" value="Unassembled WGS sequence"/>
</dbReference>
<evidence type="ECO:0000313" key="3">
    <source>
        <dbReference type="Proteomes" id="UP000198372"/>
    </source>
</evidence>
<protein>
    <submittedName>
        <fullName evidence="2">BQ2448_839 protein</fullName>
    </submittedName>
</protein>
<sequence>MGVVCSAIANIFSAIARGISGLFGLIASVLSSIVNAIAGAFAGIFSCLGRCFSCGTHGGGGVRRRGGRI</sequence>
<gene>
    <name evidence="2" type="ORF">BQ2448_839</name>
</gene>
<reference evidence="3" key="1">
    <citation type="submission" date="2016-09" db="EMBL/GenBank/DDBJ databases">
        <authorList>
            <person name="Jeantristanb JTB J.-T."/>
            <person name="Ricardo R."/>
        </authorList>
    </citation>
    <scope>NUCLEOTIDE SEQUENCE [LARGE SCALE GENOMIC DNA]</scope>
</reference>